<dbReference type="PaxDb" id="55529-EKX37913"/>
<dbReference type="GeneID" id="17294677"/>
<protein>
    <recommendedName>
        <fullName evidence="3">AMP-dependent synthetase/ligase domain-containing protein</fullName>
    </recommendedName>
</protein>
<organism evidence="4">
    <name type="scientific">Guillardia theta (strain CCMP2712)</name>
    <name type="common">Cryptophyte</name>
    <dbReference type="NCBI Taxonomy" id="905079"/>
    <lineage>
        <taxon>Eukaryota</taxon>
        <taxon>Cryptophyceae</taxon>
        <taxon>Pyrenomonadales</taxon>
        <taxon>Geminigeraceae</taxon>
        <taxon>Guillardia</taxon>
    </lineage>
</organism>
<dbReference type="EnsemblProtists" id="EKX37913">
    <property type="protein sequence ID" value="EKX37913"/>
    <property type="gene ID" value="GUITHDRAFT_144609"/>
</dbReference>
<dbReference type="GO" id="GO:0005524">
    <property type="term" value="F:ATP binding"/>
    <property type="evidence" value="ECO:0007669"/>
    <property type="project" value="UniProtKB-KW"/>
</dbReference>
<dbReference type="HOGENOM" id="CLU_418872_0_0_1"/>
<dbReference type="SUPFAM" id="SSF56801">
    <property type="entry name" value="Acetyl-CoA synthetase-like"/>
    <property type="match status" value="1"/>
</dbReference>
<dbReference type="PANTHER" id="PTHR43272">
    <property type="entry name" value="LONG-CHAIN-FATTY-ACID--COA LIGASE"/>
    <property type="match status" value="1"/>
</dbReference>
<proteinExistence type="predicted"/>
<dbReference type="InterPro" id="IPR000873">
    <property type="entry name" value="AMP-dep_synth/lig_dom"/>
</dbReference>
<dbReference type="Proteomes" id="UP000011087">
    <property type="component" value="Unassembled WGS sequence"/>
</dbReference>
<reference evidence="6" key="2">
    <citation type="submission" date="2012-11" db="EMBL/GenBank/DDBJ databases">
        <authorList>
            <person name="Kuo A."/>
            <person name="Curtis B.A."/>
            <person name="Tanifuji G."/>
            <person name="Burki F."/>
            <person name="Gruber A."/>
            <person name="Irimia M."/>
            <person name="Maruyama S."/>
            <person name="Arias M.C."/>
            <person name="Ball S.G."/>
            <person name="Gile G.H."/>
            <person name="Hirakawa Y."/>
            <person name="Hopkins J.F."/>
            <person name="Rensing S.A."/>
            <person name="Schmutz J."/>
            <person name="Symeonidi A."/>
            <person name="Elias M."/>
            <person name="Eveleigh R.J."/>
            <person name="Herman E.K."/>
            <person name="Klute M.J."/>
            <person name="Nakayama T."/>
            <person name="Obornik M."/>
            <person name="Reyes-Prieto A."/>
            <person name="Armbrust E.V."/>
            <person name="Aves S.J."/>
            <person name="Beiko R.G."/>
            <person name="Coutinho P."/>
            <person name="Dacks J.B."/>
            <person name="Durnford D.G."/>
            <person name="Fast N.M."/>
            <person name="Green B.R."/>
            <person name="Grisdale C."/>
            <person name="Hempe F."/>
            <person name="Henrissat B."/>
            <person name="Hoppner M.P."/>
            <person name="Ishida K.-I."/>
            <person name="Kim E."/>
            <person name="Koreny L."/>
            <person name="Kroth P.G."/>
            <person name="Liu Y."/>
            <person name="Malik S.-B."/>
            <person name="Maier U.G."/>
            <person name="McRose D."/>
            <person name="Mock T."/>
            <person name="Neilson J.A."/>
            <person name="Onodera N.T."/>
            <person name="Poole A.M."/>
            <person name="Pritham E.J."/>
            <person name="Richards T.A."/>
            <person name="Rocap G."/>
            <person name="Roy S.W."/>
            <person name="Sarai C."/>
            <person name="Schaack S."/>
            <person name="Shirato S."/>
            <person name="Slamovits C.H."/>
            <person name="Spencer D.F."/>
            <person name="Suzuki S."/>
            <person name="Worden A.Z."/>
            <person name="Zauner S."/>
            <person name="Barry K."/>
            <person name="Bell C."/>
            <person name="Bharti A.K."/>
            <person name="Crow J.A."/>
            <person name="Grimwood J."/>
            <person name="Kramer R."/>
            <person name="Lindquist E."/>
            <person name="Lucas S."/>
            <person name="Salamov A."/>
            <person name="McFadden G.I."/>
            <person name="Lane C.E."/>
            <person name="Keeling P.J."/>
            <person name="Gray M.W."/>
            <person name="Grigoriev I.V."/>
            <person name="Archibald J.M."/>
        </authorList>
    </citation>
    <scope>NUCLEOTIDE SEQUENCE</scope>
    <source>
        <strain evidence="6">CCMP2712</strain>
    </source>
</reference>
<dbReference type="EMBL" id="JH993053">
    <property type="protein sequence ID" value="EKX37913.1"/>
    <property type="molecule type" value="Genomic_DNA"/>
</dbReference>
<accession>L1INS9</accession>
<evidence type="ECO:0000313" key="5">
    <source>
        <dbReference type="EnsemblProtists" id="EKX37913"/>
    </source>
</evidence>
<keyword evidence="2" id="KW-0067">ATP-binding</keyword>
<dbReference type="STRING" id="905079.L1INS9"/>
<evidence type="ECO:0000313" key="4">
    <source>
        <dbReference type="EMBL" id="EKX37913.1"/>
    </source>
</evidence>
<sequence>MQNEYKLNLGTQETVCYECLFEIPSRSIPLADSCSVEKLSKPWVEPPSSGAKPAHEEGAGERRLNLAKRVQESVCRSLSVEGGNVSRRELQQRGWSPQLLKRLFKKKEEIPLGEVEQGLSLLWASHAPVDSLLGLFDRTCEIHKHRNAYGYWIVDSLYPLGAWKYVTFNQVRYLATDVRDLMYEMGVRRGDRVSIISRNCAEWVAICVAAFSLRATVVPLHESQHEEDWLAAISDSRSKVVFVGNEDLYEKVKGMKERSKTDVEEIICIDGVTGFLRHKEYAFTHRLKKIRDVRNRVFSPVERCEPDDVAFLLYQHASDGALRPLPLSHAQVVCSVLERSLSCSFSRSEVSMSFLSWSEPAGLVLELFCMMESGGAIAMSEGRTKFRYNCQEVKPSVMFTRGDCLEIIHESVMRDSEELVYKFTVPWALEAYEREMRGTPNFVHRIYQRLLQRFVCRPLRKLLGKKLTRIYCVGDISSRSKIMMEALGVQIVIVKSSTVLPIPFLAKSLPQVDVFHPLAGVELLSDHAVRLLGNVDSEFSLKGGPAVNPEHIESHLKSKDLIRHAFVYGEDQEFCVALIVPEFVLLQETLAHRLGDEREYSSFQLIADDSLRALVTKEIEDCLGSLQSIVKDQRAIPKKFVVLDRPFSIESARLL</sequence>
<dbReference type="GO" id="GO:0016020">
    <property type="term" value="C:membrane"/>
    <property type="evidence" value="ECO:0007669"/>
    <property type="project" value="TreeGrafter"/>
</dbReference>
<dbReference type="eggNOG" id="KOG1256">
    <property type="taxonomic scope" value="Eukaryota"/>
</dbReference>
<dbReference type="OrthoDB" id="1700726at2759"/>
<evidence type="ECO:0000256" key="2">
    <source>
        <dbReference type="ARBA" id="ARBA00022840"/>
    </source>
</evidence>
<dbReference type="InterPro" id="IPR042099">
    <property type="entry name" value="ANL_N_sf"/>
</dbReference>
<keyword evidence="6" id="KW-1185">Reference proteome</keyword>
<feature type="domain" description="AMP-dependent synthetase/ligase" evidence="3">
    <location>
        <begin position="139"/>
        <end position="408"/>
    </location>
</feature>
<dbReference type="Pfam" id="PF00501">
    <property type="entry name" value="AMP-binding"/>
    <property type="match status" value="1"/>
</dbReference>
<dbReference type="PANTHER" id="PTHR43272:SF33">
    <property type="entry name" value="AMP-BINDING DOMAIN-CONTAINING PROTEIN-RELATED"/>
    <property type="match status" value="1"/>
</dbReference>
<dbReference type="AlphaFoldDB" id="L1INS9"/>
<dbReference type="Gene3D" id="3.40.50.12780">
    <property type="entry name" value="N-terminal domain of ligase-like"/>
    <property type="match status" value="1"/>
</dbReference>
<dbReference type="RefSeq" id="XP_005824893.1">
    <property type="nucleotide sequence ID" value="XM_005824836.1"/>
</dbReference>
<keyword evidence="1" id="KW-0547">Nucleotide-binding</keyword>
<evidence type="ECO:0000313" key="6">
    <source>
        <dbReference type="Proteomes" id="UP000011087"/>
    </source>
</evidence>
<dbReference type="GO" id="GO:0004467">
    <property type="term" value="F:long-chain fatty acid-CoA ligase activity"/>
    <property type="evidence" value="ECO:0007669"/>
    <property type="project" value="TreeGrafter"/>
</dbReference>
<evidence type="ECO:0000259" key="3">
    <source>
        <dbReference type="Pfam" id="PF00501"/>
    </source>
</evidence>
<name>L1INS9_GUITC</name>
<reference evidence="4 6" key="1">
    <citation type="journal article" date="2012" name="Nature">
        <title>Algal genomes reveal evolutionary mosaicism and the fate of nucleomorphs.</title>
        <authorList>
            <consortium name="DOE Joint Genome Institute"/>
            <person name="Curtis B.A."/>
            <person name="Tanifuji G."/>
            <person name="Burki F."/>
            <person name="Gruber A."/>
            <person name="Irimia M."/>
            <person name="Maruyama S."/>
            <person name="Arias M.C."/>
            <person name="Ball S.G."/>
            <person name="Gile G.H."/>
            <person name="Hirakawa Y."/>
            <person name="Hopkins J.F."/>
            <person name="Kuo A."/>
            <person name="Rensing S.A."/>
            <person name="Schmutz J."/>
            <person name="Symeonidi A."/>
            <person name="Elias M."/>
            <person name="Eveleigh R.J."/>
            <person name="Herman E.K."/>
            <person name="Klute M.J."/>
            <person name="Nakayama T."/>
            <person name="Obornik M."/>
            <person name="Reyes-Prieto A."/>
            <person name="Armbrust E.V."/>
            <person name="Aves S.J."/>
            <person name="Beiko R.G."/>
            <person name="Coutinho P."/>
            <person name="Dacks J.B."/>
            <person name="Durnford D.G."/>
            <person name="Fast N.M."/>
            <person name="Green B.R."/>
            <person name="Grisdale C.J."/>
            <person name="Hempel F."/>
            <person name="Henrissat B."/>
            <person name="Hoppner M.P."/>
            <person name="Ishida K."/>
            <person name="Kim E."/>
            <person name="Koreny L."/>
            <person name="Kroth P.G."/>
            <person name="Liu Y."/>
            <person name="Malik S.B."/>
            <person name="Maier U.G."/>
            <person name="McRose D."/>
            <person name="Mock T."/>
            <person name="Neilson J.A."/>
            <person name="Onodera N.T."/>
            <person name="Poole A.M."/>
            <person name="Pritham E.J."/>
            <person name="Richards T.A."/>
            <person name="Rocap G."/>
            <person name="Roy S.W."/>
            <person name="Sarai C."/>
            <person name="Schaack S."/>
            <person name="Shirato S."/>
            <person name="Slamovits C.H."/>
            <person name="Spencer D.F."/>
            <person name="Suzuki S."/>
            <person name="Worden A.Z."/>
            <person name="Zauner S."/>
            <person name="Barry K."/>
            <person name="Bell C."/>
            <person name="Bharti A.K."/>
            <person name="Crow J.A."/>
            <person name="Grimwood J."/>
            <person name="Kramer R."/>
            <person name="Lindquist E."/>
            <person name="Lucas S."/>
            <person name="Salamov A."/>
            <person name="McFadden G.I."/>
            <person name="Lane C.E."/>
            <person name="Keeling P.J."/>
            <person name="Gray M.W."/>
            <person name="Grigoriev I.V."/>
            <person name="Archibald J.M."/>
        </authorList>
    </citation>
    <scope>NUCLEOTIDE SEQUENCE</scope>
    <source>
        <strain evidence="4 6">CCMP2712</strain>
    </source>
</reference>
<reference evidence="5" key="3">
    <citation type="submission" date="2015-06" db="UniProtKB">
        <authorList>
            <consortium name="EnsemblProtists"/>
        </authorList>
    </citation>
    <scope>IDENTIFICATION</scope>
</reference>
<dbReference type="KEGG" id="gtt:GUITHDRAFT_144609"/>
<evidence type="ECO:0000256" key="1">
    <source>
        <dbReference type="ARBA" id="ARBA00022741"/>
    </source>
</evidence>
<gene>
    <name evidence="4" type="ORF">GUITHDRAFT_144609</name>
</gene>
<dbReference type="OMA" id="IPPRNDI"/>